<evidence type="ECO:0000256" key="1">
    <source>
        <dbReference type="SAM" id="MobiDB-lite"/>
    </source>
</evidence>
<evidence type="ECO:0000259" key="2">
    <source>
        <dbReference type="PROSITE" id="PS50858"/>
    </source>
</evidence>
<dbReference type="InterPro" id="IPR035925">
    <property type="entry name" value="BSD_dom_sf"/>
</dbReference>
<feature type="region of interest" description="Disordered" evidence="1">
    <location>
        <begin position="284"/>
        <end position="341"/>
    </location>
</feature>
<dbReference type="OrthoDB" id="1076611at2759"/>
<accession>A0A565BBW6</accession>
<sequence>MSWLFKPRGDDPEPSSPSGPDLSSLGLTIGRQLRGVAAFLAPPPSPPPSDPVNDRLSSDSPTQLALLGIRNDLAEIGGNFKSGISNFASNLLQFPSNIYEDSRISEFDQVPGISQEVVDFAIKISTRPGCWTDFPLSLNTEFELSEAQRAHASAIEHLVPGLVAVKNEVRSCMDDEHFWLIYFILLMPRLNGHDFELLATCKVNETRDQLLLKLQKKETAGSSPSSVGHETPEEGSSNREAETVEGVVEKIEGLKIEQREISDESSEERRRSFRDEEVISFSDLDVDDLSEKPYSNRSTLKRRASNASGSSDWVQLNRSQGGHSKDSEGDSSDWLPIGDSD</sequence>
<feature type="compositionally biased region" description="Pro residues" evidence="1">
    <location>
        <begin position="41"/>
        <end position="50"/>
    </location>
</feature>
<dbReference type="InterPro" id="IPR005607">
    <property type="entry name" value="BSD_dom"/>
</dbReference>
<evidence type="ECO:0000313" key="4">
    <source>
        <dbReference type="Proteomes" id="UP000489600"/>
    </source>
</evidence>
<protein>
    <recommendedName>
        <fullName evidence="2">BSD domain-containing protein</fullName>
    </recommendedName>
</protein>
<dbReference type="PANTHER" id="PTHR31923:SF9">
    <property type="entry name" value="BSD DOMAIN-CONTAINING PROTEIN"/>
    <property type="match status" value="1"/>
</dbReference>
<dbReference type="Proteomes" id="UP000489600">
    <property type="component" value="Unassembled WGS sequence"/>
</dbReference>
<proteinExistence type="predicted"/>
<organism evidence="3 4">
    <name type="scientific">Arabis nemorensis</name>
    <dbReference type="NCBI Taxonomy" id="586526"/>
    <lineage>
        <taxon>Eukaryota</taxon>
        <taxon>Viridiplantae</taxon>
        <taxon>Streptophyta</taxon>
        <taxon>Embryophyta</taxon>
        <taxon>Tracheophyta</taxon>
        <taxon>Spermatophyta</taxon>
        <taxon>Magnoliopsida</taxon>
        <taxon>eudicotyledons</taxon>
        <taxon>Gunneridae</taxon>
        <taxon>Pentapetalae</taxon>
        <taxon>rosids</taxon>
        <taxon>malvids</taxon>
        <taxon>Brassicales</taxon>
        <taxon>Brassicaceae</taxon>
        <taxon>Arabideae</taxon>
        <taxon>Arabis</taxon>
    </lineage>
</organism>
<dbReference type="EMBL" id="CABITT030000003">
    <property type="protein sequence ID" value="VVA99122.1"/>
    <property type="molecule type" value="Genomic_DNA"/>
</dbReference>
<feature type="compositionally biased region" description="Basic and acidic residues" evidence="1">
    <location>
        <begin position="230"/>
        <end position="249"/>
    </location>
</feature>
<dbReference type="PROSITE" id="PS50858">
    <property type="entry name" value="BSD"/>
    <property type="match status" value="1"/>
</dbReference>
<feature type="region of interest" description="Disordered" evidence="1">
    <location>
        <begin position="38"/>
        <end position="59"/>
    </location>
</feature>
<keyword evidence="4" id="KW-1185">Reference proteome</keyword>
<dbReference type="PANTHER" id="PTHR31923">
    <property type="entry name" value="BSD DOMAIN-CONTAINING PROTEIN"/>
    <property type="match status" value="1"/>
</dbReference>
<gene>
    <name evidence="3" type="ORF">ANE_LOCUS9567</name>
</gene>
<feature type="domain" description="BSD" evidence="2">
    <location>
        <begin position="139"/>
        <end position="190"/>
    </location>
</feature>
<comment type="caution">
    <text evidence="3">The sequence shown here is derived from an EMBL/GenBank/DDBJ whole genome shotgun (WGS) entry which is preliminary data.</text>
</comment>
<feature type="compositionally biased region" description="Polar residues" evidence="1">
    <location>
        <begin position="305"/>
        <end position="322"/>
    </location>
</feature>
<feature type="region of interest" description="Disordered" evidence="1">
    <location>
        <begin position="216"/>
        <end position="249"/>
    </location>
</feature>
<dbReference type="SMART" id="SM00751">
    <property type="entry name" value="BSD"/>
    <property type="match status" value="1"/>
</dbReference>
<feature type="compositionally biased region" description="Low complexity" evidence="1">
    <location>
        <begin position="16"/>
        <end position="26"/>
    </location>
</feature>
<evidence type="ECO:0000313" key="3">
    <source>
        <dbReference type="EMBL" id="VVA99122.1"/>
    </source>
</evidence>
<dbReference type="AlphaFoldDB" id="A0A565BBW6"/>
<dbReference type="SUPFAM" id="SSF140383">
    <property type="entry name" value="BSD domain-like"/>
    <property type="match status" value="1"/>
</dbReference>
<name>A0A565BBW6_9BRAS</name>
<reference evidence="3" key="1">
    <citation type="submission" date="2019-07" db="EMBL/GenBank/DDBJ databases">
        <authorList>
            <person name="Dittberner H."/>
        </authorList>
    </citation>
    <scope>NUCLEOTIDE SEQUENCE [LARGE SCALE GENOMIC DNA]</scope>
</reference>
<feature type="region of interest" description="Disordered" evidence="1">
    <location>
        <begin position="1"/>
        <end position="26"/>
    </location>
</feature>